<evidence type="ECO:0000256" key="6">
    <source>
        <dbReference type="ARBA" id="ARBA00022776"/>
    </source>
</evidence>
<accession>A0ABR2IE32</accession>
<dbReference type="Gene3D" id="1.10.418.10">
    <property type="entry name" value="Calponin-like domain"/>
    <property type="match status" value="1"/>
</dbReference>
<dbReference type="Gene3D" id="1.20.5.1430">
    <property type="match status" value="1"/>
</dbReference>
<dbReference type="PROSITE" id="PS50021">
    <property type="entry name" value="CH"/>
    <property type="match status" value="1"/>
</dbReference>
<feature type="region of interest" description="Disordered" evidence="11">
    <location>
        <begin position="116"/>
        <end position="176"/>
    </location>
</feature>
<evidence type="ECO:0000256" key="2">
    <source>
        <dbReference type="ARBA" id="ARBA00010729"/>
    </source>
</evidence>
<dbReference type="Proteomes" id="UP001470230">
    <property type="component" value="Unassembled WGS sequence"/>
</dbReference>
<proteinExistence type="inferred from homology"/>
<dbReference type="SUPFAM" id="SSF47576">
    <property type="entry name" value="Calponin-homology domain, CH-domain"/>
    <property type="match status" value="1"/>
</dbReference>
<keyword evidence="10" id="KW-0175">Coiled coil</keyword>
<keyword evidence="8" id="KW-0131">Cell cycle</keyword>
<evidence type="ECO:0000256" key="8">
    <source>
        <dbReference type="ARBA" id="ARBA00023306"/>
    </source>
</evidence>
<evidence type="ECO:0000256" key="4">
    <source>
        <dbReference type="ARBA" id="ARBA00022618"/>
    </source>
</evidence>
<gene>
    <name evidence="14" type="ORF">M9Y10_012407</name>
</gene>
<evidence type="ECO:0000259" key="13">
    <source>
        <dbReference type="PROSITE" id="PS51230"/>
    </source>
</evidence>
<dbReference type="InterPro" id="IPR036872">
    <property type="entry name" value="CH_dom_sf"/>
</dbReference>
<feature type="domain" description="EB1 C-terminal" evidence="13">
    <location>
        <begin position="198"/>
        <end position="266"/>
    </location>
</feature>
<dbReference type="InterPro" id="IPR004953">
    <property type="entry name" value="EB1_C"/>
</dbReference>
<dbReference type="SUPFAM" id="SSF140612">
    <property type="entry name" value="EB1 dimerisation domain-like"/>
    <property type="match status" value="1"/>
</dbReference>
<feature type="compositionally biased region" description="Basic and acidic residues" evidence="11">
    <location>
        <begin position="120"/>
        <end position="137"/>
    </location>
</feature>
<comment type="caution">
    <text evidence="14">The sequence shown here is derived from an EMBL/GenBank/DDBJ whole genome shotgun (WGS) entry which is preliminary data.</text>
</comment>
<protein>
    <submittedName>
        <fullName evidence="14">Microtubule integrity protein mal3</fullName>
    </submittedName>
</protein>
<keyword evidence="15" id="KW-1185">Reference proteome</keyword>
<evidence type="ECO:0000256" key="1">
    <source>
        <dbReference type="ARBA" id="ARBA00004245"/>
    </source>
</evidence>
<evidence type="ECO:0000256" key="9">
    <source>
        <dbReference type="PROSITE-ProRule" id="PRU00576"/>
    </source>
</evidence>
<organism evidence="14 15">
    <name type="scientific">Tritrichomonas musculus</name>
    <dbReference type="NCBI Taxonomy" id="1915356"/>
    <lineage>
        <taxon>Eukaryota</taxon>
        <taxon>Metamonada</taxon>
        <taxon>Parabasalia</taxon>
        <taxon>Tritrichomonadida</taxon>
        <taxon>Tritrichomonadidae</taxon>
        <taxon>Tritrichomonas</taxon>
    </lineage>
</organism>
<comment type="subcellular location">
    <subcellularLocation>
        <location evidence="1">Cytoplasm</location>
        <location evidence="1">Cytoskeleton</location>
    </subcellularLocation>
</comment>
<evidence type="ECO:0000256" key="11">
    <source>
        <dbReference type="SAM" id="MobiDB-lite"/>
    </source>
</evidence>
<comment type="similarity">
    <text evidence="2">Belongs to the MAPRE family.</text>
</comment>
<evidence type="ECO:0000313" key="15">
    <source>
        <dbReference type="Proteomes" id="UP001470230"/>
    </source>
</evidence>
<keyword evidence="6" id="KW-0498">Mitosis</keyword>
<keyword evidence="7" id="KW-0206">Cytoskeleton</keyword>
<feature type="coiled-coil region" evidence="10">
    <location>
        <begin position="199"/>
        <end position="233"/>
    </location>
</feature>
<keyword evidence="5 9" id="KW-0493">Microtubule</keyword>
<keyword evidence="3" id="KW-0963">Cytoplasm</keyword>
<evidence type="ECO:0000256" key="3">
    <source>
        <dbReference type="ARBA" id="ARBA00022490"/>
    </source>
</evidence>
<dbReference type="InterPro" id="IPR027328">
    <property type="entry name" value="MAPRE"/>
</dbReference>
<keyword evidence="4" id="KW-0132">Cell division</keyword>
<evidence type="ECO:0000256" key="7">
    <source>
        <dbReference type="ARBA" id="ARBA00023212"/>
    </source>
</evidence>
<name>A0ABR2IE32_9EUKA</name>
<evidence type="ECO:0000259" key="12">
    <source>
        <dbReference type="PROSITE" id="PS50021"/>
    </source>
</evidence>
<evidence type="ECO:0000256" key="10">
    <source>
        <dbReference type="SAM" id="Coils"/>
    </source>
</evidence>
<dbReference type="PANTHER" id="PTHR10623">
    <property type="entry name" value="MICROTUBULE-ASSOCIATED PROTEIN RP/EB FAMILY MEMBER"/>
    <property type="match status" value="1"/>
</dbReference>
<evidence type="ECO:0000256" key="5">
    <source>
        <dbReference type="ARBA" id="ARBA00022701"/>
    </source>
</evidence>
<reference evidence="14 15" key="1">
    <citation type="submission" date="2024-04" db="EMBL/GenBank/DDBJ databases">
        <title>Tritrichomonas musculus Genome.</title>
        <authorList>
            <person name="Alves-Ferreira E."/>
            <person name="Grigg M."/>
            <person name="Lorenzi H."/>
            <person name="Galac M."/>
        </authorList>
    </citation>
    <scope>NUCLEOTIDE SEQUENCE [LARGE SCALE GENOMIC DNA]</scope>
    <source>
        <strain evidence="14 15">EAF2021</strain>
    </source>
</reference>
<dbReference type="Pfam" id="PF03271">
    <property type="entry name" value="EB1"/>
    <property type="match status" value="1"/>
</dbReference>
<evidence type="ECO:0000313" key="14">
    <source>
        <dbReference type="EMBL" id="KAK8860742.1"/>
    </source>
</evidence>
<sequence length="274" mass="31531">MNVNTTTVYSRGELLDWLNSLLDLHYTQVEELSNGAAFCQVLDVLYPGRVKLRNVNYNARTEPEMLANYKIIQAVFSKENIDRNLPVDELVKGKPKVALQMLQWFKPFFDQQYNGGEYNGQERRDEVGCKNPGETKAKRPTSSVRRDEAPRTVSKPKKSQTSFATTPYQQTTNRVNNTNTVAAQRNVNRGLKTGTTPSSSTINQQIQKFKEKVEELKNDNKILLEERDFYYQKLQSVEALCQNKEESEFAQQVLEILYQTDEERGFVSPDQLDI</sequence>
<feature type="domain" description="Calponin-homology (CH)" evidence="12">
    <location>
        <begin position="8"/>
        <end position="110"/>
    </location>
</feature>
<feature type="compositionally biased region" description="Polar residues" evidence="11">
    <location>
        <begin position="159"/>
        <end position="170"/>
    </location>
</feature>
<dbReference type="InterPro" id="IPR001715">
    <property type="entry name" value="CH_dom"/>
</dbReference>
<dbReference type="InterPro" id="IPR036133">
    <property type="entry name" value="EB1_C_sf"/>
</dbReference>
<dbReference type="PROSITE" id="PS51230">
    <property type="entry name" value="EB1_C"/>
    <property type="match status" value="1"/>
</dbReference>
<dbReference type="EMBL" id="JAPFFF010000018">
    <property type="protein sequence ID" value="KAK8860742.1"/>
    <property type="molecule type" value="Genomic_DNA"/>
</dbReference>
<dbReference type="Pfam" id="PF00307">
    <property type="entry name" value="CH"/>
    <property type="match status" value="1"/>
</dbReference>